<dbReference type="PANTHER" id="PTHR33365:SF4">
    <property type="entry name" value="CYCLOCHLOROTINE BIOSYNTHESIS PROTEIN O"/>
    <property type="match status" value="1"/>
</dbReference>
<evidence type="ECO:0000256" key="1">
    <source>
        <dbReference type="ARBA" id="ARBA00004685"/>
    </source>
</evidence>
<reference evidence="3" key="1">
    <citation type="submission" date="2022-08" db="EMBL/GenBank/DDBJ databases">
        <authorList>
            <consortium name="DOE Joint Genome Institute"/>
            <person name="Min B."/>
            <person name="Riley R."/>
            <person name="Sierra-Patev S."/>
            <person name="Naranjo-Ortiz M."/>
            <person name="Looney B."/>
            <person name="Konkel Z."/>
            <person name="Slot J.C."/>
            <person name="Sakamoto Y."/>
            <person name="Steenwyk J.L."/>
            <person name="Rokas A."/>
            <person name="Carro J."/>
            <person name="Camarero S."/>
            <person name="Ferreira P."/>
            <person name="Molpeceres G."/>
            <person name="Ruiz-Duenas F.J."/>
            <person name="Serrano A."/>
            <person name="Henrissat B."/>
            <person name="Drula E."/>
            <person name="Hughes K.W."/>
            <person name="Mata J.L."/>
            <person name="Ishikawa N.K."/>
            <person name="Vargas-Isla R."/>
            <person name="Ushijima S."/>
            <person name="Smith C.A."/>
            <person name="Ahrendt S."/>
            <person name="Andreopoulos W."/>
            <person name="He G."/>
            <person name="Labutti K."/>
            <person name="Lipzen A."/>
            <person name="Ng V."/>
            <person name="Sandor L."/>
            <person name="Barry K."/>
            <person name="Martinez A.T."/>
            <person name="Xiao Y."/>
            <person name="Gibbons J.G."/>
            <person name="Terashima K."/>
            <person name="Hibbett D.S."/>
            <person name="Grigoriev I.V."/>
        </authorList>
    </citation>
    <scope>NUCLEOTIDE SEQUENCE</scope>
    <source>
        <strain evidence="3">TFB9207</strain>
    </source>
</reference>
<dbReference type="PANTHER" id="PTHR33365">
    <property type="entry name" value="YALI0B05434P"/>
    <property type="match status" value="1"/>
</dbReference>
<protein>
    <recommendedName>
        <fullName evidence="5">Tat pathway signal sequence</fullName>
    </recommendedName>
</protein>
<evidence type="ECO:0000256" key="2">
    <source>
        <dbReference type="ARBA" id="ARBA00035112"/>
    </source>
</evidence>
<comment type="similarity">
    <text evidence="2">Belongs to the ustYa family.</text>
</comment>
<accession>A0AA38UDJ0</accession>
<evidence type="ECO:0000313" key="4">
    <source>
        <dbReference type="Proteomes" id="UP001163846"/>
    </source>
</evidence>
<gene>
    <name evidence="3" type="ORF">F5878DRAFT_192018</name>
</gene>
<dbReference type="Proteomes" id="UP001163846">
    <property type="component" value="Unassembled WGS sequence"/>
</dbReference>
<sequence>MFVSIAPAKEVAFGQAKVFDLSPENASDYSRGHSDEVNELWRSLYKAGISSLTPEEQTNLQLVGVDADEIARRPEKLIQLAVFHDMHCVNKLRQRLFPDYYTDPSLLLGTWHMDHCIDALRQTIMCSGDITPVVWRWNYAMATAMRDASVMHQCRDFDRVQEWAMKRAPEV</sequence>
<evidence type="ECO:0000313" key="3">
    <source>
        <dbReference type="EMBL" id="KAJ3837942.1"/>
    </source>
</evidence>
<name>A0AA38UDJ0_9AGAR</name>
<keyword evidence="4" id="KW-1185">Reference proteome</keyword>
<proteinExistence type="inferred from homology"/>
<comment type="caution">
    <text evidence="3">The sequence shown here is derived from an EMBL/GenBank/DDBJ whole genome shotgun (WGS) entry which is preliminary data.</text>
</comment>
<dbReference type="EMBL" id="MU806212">
    <property type="protein sequence ID" value="KAJ3837942.1"/>
    <property type="molecule type" value="Genomic_DNA"/>
</dbReference>
<dbReference type="Pfam" id="PF11807">
    <property type="entry name" value="UstYa"/>
    <property type="match status" value="1"/>
</dbReference>
<organism evidence="3 4">
    <name type="scientific">Lentinula raphanica</name>
    <dbReference type="NCBI Taxonomy" id="153919"/>
    <lineage>
        <taxon>Eukaryota</taxon>
        <taxon>Fungi</taxon>
        <taxon>Dikarya</taxon>
        <taxon>Basidiomycota</taxon>
        <taxon>Agaricomycotina</taxon>
        <taxon>Agaricomycetes</taxon>
        <taxon>Agaricomycetidae</taxon>
        <taxon>Agaricales</taxon>
        <taxon>Marasmiineae</taxon>
        <taxon>Omphalotaceae</taxon>
        <taxon>Lentinula</taxon>
    </lineage>
</organism>
<dbReference type="InterPro" id="IPR021765">
    <property type="entry name" value="UstYa-like"/>
</dbReference>
<dbReference type="AlphaFoldDB" id="A0AA38UDJ0"/>
<evidence type="ECO:0008006" key="5">
    <source>
        <dbReference type="Google" id="ProtNLM"/>
    </source>
</evidence>
<comment type="pathway">
    <text evidence="1">Mycotoxin biosynthesis.</text>
</comment>
<dbReference type="GO" id="GO:0043386">
    <property type="term" value="P:mycotoxin biosynthetic process"/>
    <property type="evidence" value="ECO:0007669"/>
    <property type="project" value="InterPro"/>
</dbReference>